<name>A0A4P6P408_9GAMM</name>
<dbReference type="SUPFAM" id="SSF51197">
    <property type="entry name" value="Clavaminate synthase-like"/>
    <property type="match status" value="1"/>
</dbReference>
<dbReference type="EMBL" id="CP034759">
    <property type="protein sequence ID" value="QBG36103.1"/>
    <property type="molecule type" value="Genomic_DNA"/>
</dbReference>
<proteinExistence type="predicted"/>
<sequence>MRAIPESYINYKSTTVFEPSNVPKMFLHQHNTRAGVYGRISVLSGAIKFYGFTQRRGQIEQEITLLAGQAAVSPPQYWHKVEFLTDDSQFKVDFYADADSEIVKQNLNERNNDTH</sequence>
<reference evidence="2 3" key="1">
    <citation type="submission" date="2018-12" db="EMBL/GenBank/DDBJ databases">
        <title>Complete genome of Litorilituus sediminis.</title>
        <authorList>
            <person name="Liu A."/>
            <person name="Rong J."/>
        </authorList>
    </citation>
    <scope>NUCLEOTIDE SEQUENCE [LARGE SCALE GENOMIC DNA]</scope>
    <source>
        <strain evidence="2 3">JCM 17549</strain>
    </source>
</reference>
<dbReference type="KEGG" id="lsd:EMK97_10465"/>
<keyword evidence="3" id="KW-1185">Reference proteome</keyword>
<dbReference type="OrthoDB" id="6506618at2"/>
<evidence type="ECO:0000259" key="1">
    <source>
        <dbReference type="Pfam" id="PF09313"/>
    </source>
</evidence>
<feature type="domain" description="TehB/YeaR-like" evidence="1">
    <location>
        <begin position="12"/>
        <end position="92"/>
    </location>
</feature>
<dbReference type="RefSeq" id="WP_130601930.1">
    <property type="nucleotide sequence ID" value="NZ_CP034759.1"/>
</dbReference>
<accession>A0A4P6P408</accession>
<protein>
    <submittedName>
        <fullName evidence="2">DUF1971 domain-containing protein</fullName>
    </submittedName>
</protein>
<dbReference type="InterPro" id="IPR014710">
    <property type="entry name" value="RmlC-like_jellyroll"/>
</dbReference>
<evidence type="ECO:0000313" key="3">
    <source>
        <dbReference type="Proteomes" id="UP000290244"/>
    </source>
</evidence>
<organism evidence="2 3">
    <name type="scientific">Litorilituus sediminis</name>
    <dbReference type="NCBI Taxonomy" id="718192"/>
    <lineage>
        <taxon>Bacteria</taxon>
        <taxon>Pseudomonadati</taxon>
        <taxon>Pseudomonadota</taxon>
        <taxon>Gammaproteobacteria</taxon>
        <taxon>Alteromonadales</taxon>
        <taxon>Colwelliaceae</taxon>
        <taxon>Litorilituus</taxon>
    </lineage>
</organism>
<evidence type="ECO:0000313" key="2">
    <source>
        <dbReference type="EMBL" id="QBG36103.1"/>
    </source>
</evidence>
<dbReference type="Proteomes" id="UP000290244">
    <property type="component" value="Chromosome"/>
</dbReference>
<dbReference type="AlphaFoldDB" id="A0A4P6P408"/>
<dbReference type="PIRSF" id="PIRSF020632">
    <property type="entry name" value="YeaR"/>
    <property type="match status" value="1"/>
</dbReference>
<gene>
    <name evidence="2" type="ORF">EMK97_10465</name>
</gene>
<dbReference type="Pfam" id="PF09313">
    <property type="entry name" value="TehB-like"/>
    <property type="match status" value="1"/>
</dbReference>
<dbReference type="Gene3D" id="2.60.120.10">
    <property type="entry name" value="Jelly Rolls"/>
    <property type="match status" value="1"/>
</dbReference>
<dbReference type="InterPro" id="IPR015392">
    <property type="entry name" value="TehB/YeaR-like_dom"/>
</dbReference>
<dbReference type="InterPro" id="IPR014510">
    <property type="entry name" value="Tellurite-R_YeaR"/>
</dbReference>